<dbReference type="Proteomes" id="UP000549394">
    <property type="component" value="Unassembled WGS sequence"/>
</dbReference>
<dbReference type="PROSITE" id="PS00452">
    <property type="entry name" value="GUANYLATE_CYCLASE_1"/>
    <property type="match status" value="1"/>
</dbReference>
<dbReference type="PROSITE" id="PS50011">
    <property type="entry name" value="PROTEIN_KINASE_DOM"/>
    <property type="match status" value="1"/>
</dbReference>
<evidence type="ECO:0000256" key="6">
    <source>
        <dbReference type="ARBA" id="ARBA00022729"/>
    </source>
</evidence>
<dbReference type="SUPFAM" id="SSF56112">
    <property type="entry name" value="Protein kinase-like (PK-like)"/>
    <property type="match status" value="1"/>
</dbReference>
<keyword evidence="12" id="KW-0325">Glycoprotein</keyword>
<evidence type="ECO:0000256" key="16">
    <source>
        <dbReference type="RuleBase" id="RU003431"/>
    </source>
</evidence>
<dbReference type="GO" id="GO:0004672">
    <property type="term" value="F:protein kinase activity"/>
    <property type="evidence" value="ECO:0007669"/>
    <property type="project" value="InterPro"/>
</dbReference>
<dbReference type="CDD" id="cd07302">
    <property type="entry name" value="CHD"/>
    <property type="match status" value="1"/>
</dbReference>
<dbReference type="SMART" id="SM00044">
    <property type="entry name" value="CYCc"/>
    <property type="match status" value="1"/>
</dbReference>
<name>A0A7I8VRU9_9ANNE</name>
<keyword evidence="14 16" id="KW-0141">cGMP biosynthesis</keyword>
<keyword evidence="8 17" id="KW-1133">Transmembrane helix</keyword>
<evidence type="ECO:0000256" key="9">
    <source>
        <dbReference type="ARBA" id="ARBA00023134"/>
    </source>
</evidence>
<evidence type="ECO:0000313" key="21">
    <source>
        <dbReference type="Proteomes" id="UP000549394"/>
    </source>
</evidence>
<dbReference type="InterPro" id="IPR018297">
    <property type="entry name" value="A/G_cyclase_CS"/>
</dbReference>
<dbReference type="InterPro" id="IPR011009">
    <property type="entry name" value="Kinase-like_dom_sf"/>
</dbReference>
<evidence type="ECO:0000256" key="12">
    <source>
        <dbReference type="ARBA" id="ARBA00023180"/>
    </source>
</evidence>
<dbReference type="GO" id="GO:0005525">
    <property type="term" value="F:GTP binding"/>
    <property type="evidence" value="ECO:0007669"/>
    <property type="project" value="UniProtKB-KW"/>
</dbReference>
<dbReference type="GO" id="GO:0007168">
    <property type="term" value="P:receptor guanylyl cyclase signaling pathway"/>
    <property type="evidence" value="ECO:0007669"/>
    <property type="project" value="TreeGrafter"/>
</dbReference>
<dbReference type="OrthoDB" id="1890790at2759"/>
<evidence type="ECO:0000256" key="11">
    <source>
        <dbReference type="ARBA" id="ARBA00023170"/>
    </source>
</evidence>
<evidence type="ECO:0000256" key="3">
    <source>
        <dbReference type="ARBA" id="ARBA00012202"/>
    </source>
</evidence>
<protein>
    <recommendedName>
        <fullName evidence="3 16">Guanylate cyclase</fullName>
        <ecNumber evidence="3 16">4.6.1.2</ecNumber>
    </recommendedName>
</protein>
<feature type="domain" description="Protein kinase" evidence="18">
    <location>
        <begin position="497"/>
        <end position="763"/>
    </location>
</feature>
<reference evidence="20 21" key="1">
    <citation type="submission" date="2020-08" db="EMBL/GenBank/DDBJ databases">
        <authorList>
            <person name="Hejnol A."/>
        </authorList>
    </citation>
    <scope>NUCLEOTIDE SEQUENCE [LARGE SCALE GENOMIC DNA]</scope>
</reference>
<keyword evidence="11" id="KW-0675">Receptor</keyword>
<comment type="caution">
    <text evidence="20">The sequence shown here is derived from an EMBL/GenBank/DDBJ whole genome shotgun (WGS) entry which is preliminary data.</text>
</comment>
<dbReference type="FunFam" id="3.30.70.1230:FF:000004">
    <property type="entry name" value="Guanylate cyclase"/>
    <property type="match status" value="1"/>
</dbReference>
<evidence type="ECO:0000256" key="17">
    <source>
        <dbReference type="SAM" id="Phobius"/>
    </source>
</evidence>
<dbReference type="Gene3D" id="3.40.50.2300">
    <property type="match status" value="3"/>
</dbReference>
<dbReference type="EMBL" id="CAJFCJ010000008">
    <property type="protein sequence ID" value="CAD5118083.1"/>
    <property type="molecule type" value="Genomic_DNA"/>
</dbReference>
<dbReference type="SUPFAM" id="SSF53822">
    <property type="entry name" value="Periplasmic binding protein-like I"/>
    <property type="match status" value="1"/>
</dbReference>
<dbReference type="InterPro" id="IPR001245">
    <property type="entry name" value="Ser-Thr/Tyr_kinase_cat_dom"/>
</dbReference>
<dbReference type="GO" id="GO:0005886">
    <property type="term" value="C:plasma membrane"/>
    <property type="evidence" value="ECO:0007669"/>
    <property type="project" value="UniProtKB-SubCell"/>
</dbReference>
<keyword evidence="5 17" id="KW-0812">Transmembrane</keyword>
<evidence type="ECO:0000256" key="4">
    <source>
        <dbReference type="ARBA" id="ARBA00022475"/>
    </source>
</evidence>
<evidence type="ECO:0000256" key="8">
    <source>
        <dbReference type="ARBA" id="ARBA00022989"/>
    </source>
</evidence>
<dbReference type="SUPFAM" id="SSF55073">
    <property type="entry name" value="Nucleotide cyclase"/>
    <property type="match status" value="1"/>
</dbReference>
<dbReference type="GO" id="GO:0001653">
    <property type="term" value="F:peptide receptor activity"/>
    <property type="evidence" value="ECO:0007669"/>
    <property type="project" value="TreeGrafter"/>
</dbReference>
<proteinExistence type="inferred from homology"/>
<dbReference type="Pfam" id="PF01094">
    <property type="entry name" value="ANF_receptor"/>
    <property type="match status" value="1"/>
</dbReference>
<feature type="domain" description="Guanylate cyclase" evidence="19">
    <location>
        <begin position="838"/>
        <end position="968"/>
    </location>
</feature>
<keyword evidence="10 17" id="KW-0472">Membrane</keyword>
<evidence type="ECO:0000256" key="5">
    <source>
        <dbReference type="ARBA" id="ARBA00022692"/>
    </source>
</evidence>
<feature type="transmembrane region" description="Helical" evidence="17">
    <location>
        <begin position="427"/>
        <end position="447"/>
    </location>
</feature>
<dbReference type="GO" id="GO:0004016">
    <property type="term" value="F:adenylate cyclase activity"/>
    <property type="evidence" value="ECO:0007669"/>
    <property type="project" value="TreeGrafter"/>
</dbReference>
<dbReference type="PANTHER" id="PTHR11920">
    <property type="entry name" value="GUANYLYL CYCLASE"/>
    <property type="match status" value="1"/>
</dbReference>
<dbReference type="InterPro" id="IPR050401">
    <property type="entry name" value="Cyclic_nucleotide_synthase"/>
</dbReference>
<dbReference type="GO" id="GO:0004383">
    <property type="term" value="F:guanylate cyclase activity"/>
    <property type="evidence" value="ECO:0007669"/>
    <property type="project" value="UniProtKB-EC"/>
</dbReference>
<keyword evidence="21" id="KW-1185">Reference proteome</keyword>
<accession>A0A7I8VRU9</accession>
<keyword evidence="13 15" id="KW-0456">Lyase</keyword>
<dbReference type="Gene3D" id="3.30.70.1230">
    <property type="entry name" value="Nucleotide cyclase"/>
    <property type="match status" value="1"/>
</dbReference>
<dbReference type="PRINTS" id="PR00255">
    <property type="entry name" value="NATPEPTIDER"/>
</dbReference>
<dbReference type="Pfam" id="PF00211">
    <property type="entry name" value="Guanylate_cyc"/>
    <property type="match status" value="1"/>
</dbReference>
<evidence type="ECO:0000256" key="14">
    <source>
        <dbReference type="ARBA" id="ARBA00023293"/>
    </source>
</evidence>
<dbReference type="PROSITE" id="PS50125">
    <property type="entry name" value="GUANYLATE_CYCLASE_2"/>
    <property type="match status" value="1"/>
</dbReference>
<evidence type="ECO:0000256" key="2">
    <source>
        <dbReference type="ARBA" id="ARBA00004251"/>
    </source>
</evidence>
<evidence type="ECO:0000313" key="20">
    <source>
        <dbReference type="EMBL" id="CAD5118083.1"/>
    </source>
</evidence>
<comment type="similarity">
    <text evidence="15">Belongs to the adenylyl cyclase class-4/guanylyl cyclase family.</text>
</comment>
<evidence type="ECO:0000256" key="15">
    <source>
        <dbReference type="RuleBase" id="RU000405"/>
    </source>
</evidence>
<keyword evidence="9" id="KW-0342">GTP-binding</keyword>
<evidence type="ECO:0000256" key="13">
    <source>
        <dbReference type="ARBA" id="ARBA00023239"/>
    </source>
</evidence>
<dbReference type="EC" id="4.6.1.2" evidence="3 16"/>
<dbReference type="PANTHER" id="PTHR11920:SF494">
    <property type="entry name" value="ATRIAL NATRIURETIC PEPTIDE RECEPTOR 2"/>
    <property type="match status" value="1"/>
</dbReference>
<dbReference type="AlphaFoldDB" id="A0A7I8VRU9"/>
<keyword evidence="7" id="KW-0547">Nucleotide-binding</keyword>
<evidence type="ECO:0000256" key="1">
    <source>
        <dbReference type="ARBA" id="ARBA00001436"/>
    </source>
</evidence>
<evidence type="ECO:0000259" key="18">
    <source>
        <dbReference type="PROSITE" id="PS50011"/>
    </source>
</evidence>
<dbReference type="InterPro" id="IPR028082">
    <property type="entry name" value="Peripla_BP_I"/>
</dbReference>
<evidence type="ECO:0000256" key="10">
    <source>
        <dbReference type="ARBA" id="ARBA00023136"/>
    </source>
</evidence>
<keyword evidence="4" id="KW-1003">Cell membrane</keyword>
<organism evidence="20 21">
    <name type="scientific">Dimorphilus gyrociliatus</name>
    <dbReference type="NCBI Taxonomy" id="2664684"/>
    <lineage>
        <taxon>Eukaryota</taxon>
        <taxon>Metazoa</taxon>
        <taxon>Spiralia</taxon>
        <taxon>Lophotrochozoa</taxon>
        <taxon>Annelida</taxon>
        <taxon>Polychaeta</taxon>
        <taxon>Polychaeta incertae sedis</taxon>
        <taxon>Dinophilidae</taxon>
        <taxon>Dimorphilus</taxon>
    </lineage>
</organism>
<dbReference type="Pfam" id="PF07714">
    <property type="entry name" value="PK_Tyr_Ser-Thr"/>
    <property type="match status" value="1"/>
</dbReference>
<dbReference type="CDD" id="cd06352">
    <property type="entry name" value="PBP1_NPR_GC-like"/>
    <property type="match status" value="1"/>
</dbReference>
<dbReference type="Gene3D" id="1.10.510.10">
    <property type="entry name" value="Transferase(Phosphotransferase) domain 1"/>
    <property type="match status" value="1"/>
</dbReference>
<comment type="subcellular location">
    <subcellularLocation>
        <location evidence="2">Cell membrane</location>
        <topology evidence="2">Single-pass type I membrane protein</topology>
    </subcellularLocation>
</comment>
<gene>
    <name evidence="20" type="ORF">DGYR_LOCUS6519</name>
</gene>
<evidence type="ECO:0000256" key="7">
    <source>
        <dbReference type="ARBA" id="ARBA00022741"/>
    </source>
</evidence>
<dbReference type="InterPro" id="IPR000719">
    <property type="entry name" value="Prot_kinase_dom"/>
</dbReference>
<dbReference type="InterPro" id="IPR029787">
    <property type="entry name" value="Nucleotide_cyclase"/>
</dbReference>
<comment type="catalytic activity">
    <reaction evidence="1 16">
        <text>GTP = 3',5'-cyclic GMP + diphosphate</text>
        <dbReference type="Rhea" id="RHEA:13665"/>
        <dbReference type="ChEBI" id="CHEBI:33019"/>
        <dbReference type="ChEBI" id="CHEBI:37565"/>
        <dbReference type="ChEBI" id="CHEBI:57746"/>
        <dbReference type="EC" id="4.6.1.2"/>
    </reaction>
</comment>
<dbReference type="Gene3D" id="6.10.250.780">
    <property type="match status" value="1"/>
</dbReference>
<sequence>MIRDHGAPFDWKKSGSAIRLGIERVNEEILNGSGYYITSIERQYGPDCDQKKTPAISAELYYKENVSAIFGPGCSGALDAVAFMAANWNLPIITGEGAAGRFSYKENYPTLVRLAYCQCALRRVFGSIFKYFNWSSITIFTDVSNEFYTEMSDTLNDGLRRMKVYPYTEDFDSRHYQDDHGKYEKLLKDASERSRIFIFMANGDINRKLLIAAYDLGYIESGEFVLMDVELFKDYYWGYFDWKRGLKDDDKVRKASEAVIRVRLQLEESEKFTEFSKIIKERTLKDFNYTYNVGGVNFFIGAFYESIILYGEALKESIQKKLDPRNAKQFIKLFENRTFNGITGKVYMNEIADREATYEIMDMNPVTGKFEVFGYYHGFSLKFEPVLGKKIFWTGGRTKPPLNEPICGYEGNALACIKSEPLSTSTIALIATACLLILSLAAGFIVYRKMKLESEISDNSWIISSDEITVQTTLARSCSIRSRIVENDPTVDMKSTKSSRSYLSGQAFIETAKYKEAIVALKYFSSDKKLNITRKIRIEVKQRRLISHNNVLKFYGSILEPPTKSALLHEYCKKGSLQDLLEDDNFDLDWPFKYSIINDIVKGMQFIHSSVIGVHGNLKSSNCLIDDRFIVKLCHFGLPSFLKLTEKQKENTHAFHESLLWTAPEILRTSKSKFSMECSQKGDVFSFGIIVQEIVLRSYPYSIERDTQSVEDIIKKIIEGCKPVTRPLIPLDPGNRTAIEITSKCWEEDPNDRPTFIELKQLIRKLTGLKEINIMDDLLKRMQQYANNLETIVEERTKQLGEEKRKTDDLLLQILPKTIVDQLKAGKTVTPESFSSVTIYFSDIVGFTMISANSTPIQIVKLLNDLYTMFDEIISEFDVYKVETIGDAYMVASGLPIRNGLNHAKEIANMSLQLLEKVKSFKIQHRPDEQLKLRIGVHTGPCVTGVVGLKMPRYCLFGDTVNTASRMESTGCPLKVHLSSHTAEILDMFNEFQLECRGEIEVKV</sequence>
<dbReference type="GO" id="GO:0035556">
    <property type="term" value="P:intracellular signal transduction"/>
    <property type="evidence" value="ECO:0007669"/>
    <property type="project" value="InterPro"/>
</dbReference>
<dbReference type="InterPro" id="IPR001828">
    <property type="entry name" value="ANF_lig-bd_rcpt"/>
</dbReference>
<evidence type="ECO:0000259" key="19">
    <source>
        <dbReference type="PROSITE" id="PS50125"/>
    </source>
</evidence>
<dbReference type="InterPro" id="IPR001054">
    <property type="entry name" value="A/G_cyclase"/>
</dbReference>
<dbReference type="InterPro" id="IPR001170">
    <property type="entry name" value="ANPR/GUC"/>
</dbReference>
<dbReference type="GO" id="GO:0005524">
    <property type="term" value="F:ATP binding"/>
    <property type="evidence" value="ECO:0007669"/>
    <property type="project" value="InterPro"/>
</dbReference>
<keyword evidence="6" id="KW-0732">Signal</keyword>